<reference evidence="2" key="1">
    <citation type="submission" date="2022-01" db="EMBL/GenBank/DDBJ databases">
        <title>Comparative genomics reveals a dynamic genome evolution in the ectomycorrhizal milk-cap (Lactarius) mushrooms.</title>
        <authorList>
            <consortium name="DOE Joint Genome Institute"/>
            <person name="Lebreton A."/>
            <person name="Tang N."/>
            <person name="Kuo A."/>
            <person name="LaButti K."/>
            <person name="Drula E."/>
            <person name="Barry K."/>
            <person name="Clum A."/>
            <person name="Lipzen A."/>
            <person name="Mousain D."/>
            <person name="Ng V."/>
            <person name="Wang R."/>
            <person name="Wang X."/>
            <person name="Dai Y."/>
            <person name="Henrissat B."/>
            <person name="Grigoriev I.V."/>
            <person name="Guerin-Laguette A."/>
            <person name="Yu F."/>
            <person name="Martin F.M."/>
        </authorList>
    </citation>
    <scope>NUCLEOTIDE SEQUENCE</scope>
    <source>
        <strain evidence="2">QP</strain>
    </source>
</reference>
<dbReference type="EMBL" id="JAKELL010000031">
    <property type="protein sequence ID" value="KAH8990278.1"/>
    <property type="molecule type" value="Genomic_DNA"/>
</dbReference>
<feature type="region of interest" description="Disordered" evidence="1">
    <location>
        <begin position="90"/>
        <end position="110"/>
    </location>
</feature>
<protein>
    <submittedName>
        <fullName evidence="2">Uncharacterized protein</fullName>
    </submittedName>
</protein>
<name>A0AAD4LE77_9AGAM</name>
<evidence type="ECO:0000313" key="3">
    <source>
        <dbReference type="Proteomes" id="UP001201163"/>
    </source>
</evidence>
<comment type="caution">
    <text evidence="2">The sequence shown here is derived from an EMBL/GenBank/DDBJ whole genome shotgun (WGS) entry which is preliminary data.</text>
</comment>
<sequence length="181" mass="20248">MFERSNQLKLGACEKGSTKYNKLAVNYLYRYGVLIVFANCPSNRQFGGASQDKFPEWLSEHREMITTKLPADFIGFLACGLYAYGAQRQPTQKTNKHKSGRTHVNPSNDTRKSISTIAARIRARRDDVVRARAGDAVAVEPRVEKAERMPALRNPVIISAIGVLTTFELLCWGTLRLWGGS</sequence>
<evidence type="ECO:0000256" key="1">
    <source>
        <dbReference type="SAM" id="MobiDB-lite"/>
    </source>
</evidence>
<keyword evidence="3" id="KW-1185">Reference proteome</keyword>
<proteinExistence type="predicted"/>
<dbReference type="AlphaFoldDB" id="A0AAD4LE77"/>
<evidence type="ECO:0000313" key="2">
    <source>
        <dbReference type="EMBL" id="KAH8990278.1"/>
    </source>
</evidence>
<accession>A0AAD4LE77</accession>
<gene>
    <name evidence="2" type="ORF">EDB92DRAFT_2104062</name>
</gene>
<dbReference type="Proteomes" id="UP001201163">
    <property type="component" value="Unassembled WGS sequence"/>
</dbReference>
<organism evidence="2 3">
    <name type="scientific">Lactarius akahatsu</name>
    <dbReference type="NCBI Taxonomy" id="416441"/>
    <lineage>
        <taxon>Eukaryota</taxon>
        <taxon>Fungi</taxon>
        <taxon>Dikarya</taxon>
        <taxon>Basidiomycota</taxon>
        <taxon>Agaricomycotina</taxon>
        <taxon>Agaricomycetes</taxon>
        <taxon>Russulales</taxon>
        <taxon>Russulaceae</taxon>
        <taxon>Lactarius</taxon>
    </lineage>
</organism>